<accession>A0A812J2W3</accession>
<feature type="region of interest" description="Disordered" evidence="1">
    <location>
        <begin position="1"/>
        <end position="28"/>
    </location>
</feature>
<organism evidence="2 3">
    <name type="scientific">Symbiodinium natans</name>
    <dbReference type="NCBI Taxonomy" id="878477"/>
    <lineage>
        <taxon>Eukaryota</taxon>
        <taxon>Sar</taxon>
        <taxon>Alveolata</taxon>
        <taxon>Dinophyceae</taxon>
        <taxon>Suessiales</taxon>
        <taxon>Symbiodiniaceae</taxon>
        <taxon>Symbiodinium</taxon>
    </lineage>
</organism>
<keyword evidence="3" id="KW-1185">Reference proteome</keyword>
<feature type="non-terminal residue" evidence="2">
    <location>
        <position position="84"/>
    </location>
</feature>
<dbReference type="EMBL" id="CAJNDS010000362">
    <property type="protein sequence ID" value="CAE7197778.1"/>
    <property type="molecule type" value="Genomic_DNA"/>
</dbReference>
<sequence>HGARVDHFPWPPAPRGSPARLPRGSGDQLCAKNGVGNYLRLQPRRLPWNMHAGMVHADRDELARTRGRQGPQGACGLLPSEPRS</sequence>
<proteinExistence type="predicted"/>
<evidence type="ECO:0000256" key="1">
    <source>
        <dbReference type="SAM" id="MobiDB-lite"/>
    </source>
</evidence>
<evidence type="ECO:0000313" key="3">
    <source>
        <dbReference type="Proteomes" id="UP000604046"/>
    </source>
</evidence>
<dbReference type="Proteomes" id="UP000604046">
    <property type="component" value="Unassembled WGS sequence"/>
</dbReference>
<evidence type="ECO:0000313" key="2">
    <source>
        <dbReference type="EMBL" id="CAE7197778.1"/>
    </source>
</evidence>
<gene>
    <name evidence="2" type="ORF">SNAT2548_LOCUS5638</name>
</gene>
<comment type="caution">
    <text evidence="2">The sequence shown here is derived from an EMBL/GenBank/DDBJ whole genome shotgun (WGS) entry which is preliminary data.</text>
</comment>
<dbReference type="AlphaFoldDB" id="A0A812J2W3"/>
<reference evidence="2" key="1">
    <citation type="submission" date="2021-02" db="EMBL/GenBank/DDBJ databases">
        <authorList>
            <person name="Dougan E. K."/>
            <person name="Rhodes N."/>
            <person name="Thang M."/>
            <person name="Chan C."/>
        </authorList>
    </citation>
    <scope>NUCLEOTIDE SEQUENCE</scope>
</reference>
<feature type="region of interest" description="Disordered" evidence="1">
    <location>
        <begin position="60"/>
        <end position="84"/>
    </location>
</feature>
<protein>
    <submittedName>
        <fullName evidence="2">Uncharacterized protein</fullName>
    </submittedName>
</protein>
<name>A0A812J2W3_9DINO</name>
<feature type="non-terminal residue" evidence="2">
    <location>
        <position position="1"/>
    </location>
</feature>